<gene>
    <name evidence="3" type="ORF">Ae201684_006153</name>
</gene>
<evidence type="ECO:0000256" key="2">
    <source>
        <dbReference type="SAM" id="SignalP"/>
    </source>
</evidence>
<dbReference type="InterPro" id="IPR052842">
    <property type="entry name" value="ER_Co-chaperone"/>
</dbReference>
<evidence type="ECO:0000256" key="1">
    <source>
        <dbReference type="SAM" id="MobiDB-lite"/>
    </source>
</evidence>
<dbReference type="Proteomes" id="UP000481153">
    <property type="component" value="Unassembled WGS sequence"/>
</dbReference>
<dbReference type="PANTHER" id="PTHR45184:SF1">
    <property type="entry name" value="DNAJ PROTEIN ERDJ3A"/>
    <property type="match status" value="1"/>
</dbReference>
<dbReference type="VEuPathDB" id="FungiDB:AeMF1_020541"/>
<reference evidence="3 4" key="1">
    <citation type="submission" date="2019-07" db="EMBL/GenBank/DDBJ databases">
        <title>Genomics analysis of Aphanomyces spp. identifies a new class of oomycete effector associated with host adaptation.</title>
        <authorList>
            <person name="Gaulin E."/>
        </authorList>
    </citation>
    <scope>NUCLEOTIDE SEQUENCE [LARGE SCALE GENOMIC DNA]</scope>
    <source>
        <strain evidence="3 4">ATCC 201684</strain>
    </source>
</reference>
<dbReference type="EMBL" id="VJMJ01000079">
    <property type="protein sequence ID" value="KAF0738176.1"/>
    <property type="molecule type" value="Genomic_DNA"/>
</dbReference>
<feature type="region of interest" description="Disordered" evidence="1">
    <location>
        <begin position="634"/>
        <end position="690"/>
    </location>
</feature>
<dbReference type="InterPro" id="IPR036249">
    <property type="entry name" value="Thioredoxin-like_sf"/>
</dbReference>
<evidence type="ECO:0008006" key="5">
    <source>
        <dbReference type="Google" id="ProtNLM"/>
    </source>
</evidence>
<name>A0A6G0XDD8_9STRA</name>
<protein>
    <recommendedName>
        <fullName evidence="5">Thioredoxin domain-containing protein</fullName>
    </recommendedName>
</protein>
<dbReference type="PANTHER" id="PTHR45184">
    <property type="entry name" value="DNAJ PROTEIN ERDJ3A"/>
    <property type="match status" value="1"/>
</dbReference>
<feature type="compositionally biased region" description="Basic and acidic residues" evidence="1">
    <location>
        <begin position="634"/>
        <end position="649"/>
    </location>
</feature>
<dbReference type="AlphaFoldDB" id="A0A6G0XDD8"/>
<proteinExistence type="predicted"/>
<feature type="compositionally biased region" description="Basic and acidic residues" evidence="1">
    <location>
        <begin position="656"/>
        <end position="674"/>
    </location>
</feature>
<dbReference type="SUPFAM" id="SSF52833">
    <property type="entry name" value="Thioredoxin-like"/>
    <property type="match status" value="1"/>
</dbReference>
<accession>A0A6G0XDD8</accession>
<evidence type="ECO:0000313" key="4">
    <source>
        <dbReference type="Proteomes" id="UP000481153"/>
    </source>
</evidence>
<feature type="signal peptide" evidence="2">
    <location>
        <begin position="1"/>
        <end position="21"/>
    </location>
</feature>
<sequence length="690" mass="76551">MSHALRRLWVLSVFLMKCVLSEDKDVWSFKHVHQLSTVADLKASGLETSRKLWFALYAPPDDPLLPVLDQVGQNAAYAVSIAWISDEIAKTYGVQAAKKPILFCFRDEPKWNPYQERMYRTIEVASQYPAPLDARGVKKLVRDKVPSKVHTSWDSTWNDPPTPRVVLVTKKTTPSLLYNALSVEFSSLGFYALADSPETQTLFPVKEVPSLLIAKSATESIQFTEADGDMTKFDDLHRFLEPHAPAVAQQSGPSLWLTREEFDKVPKDNNAWLVVVQPQDNPTVVDPSSDEWKQVVSDILSKVGLLVRFAMVDDSVGTGIFIVRYGKSTALEKITGGPRAAAAKVFASISDKTAALYSSQDIHAFFGRMLQSSTPTISFVLFTAKQEAPLVVQALALSFPDRAHVGVVYNPDDEIKKQFGITKLPAMVGLMLPRDPNIPREQFSMTFYDKQVLGTPNFENLHRFVGHLVQAYASPPPEAPPAAVHAISTTEDFASACSSLCVIGLRQGSSDDATVEVVEEVAKKSSKAKNPLQFMHVDAACQPSFASALGAEPWQVPTVAVYSPGKRRYVRHVGTMDADSVWAFVQSVLGGQTKTMPMSAAPELTKECALVDVAVNDSGAVVDEEDDSDMAEMLREIREEEERQKEALKRQLQQEAQERKEAEEQLKREQESAKKPKTKKKKKRPVKDEL</sequence>
<keyword evidence="4" id="KW-1185">Reference proteome</keyword>
<comment type="caution">
    <text evidence="3">The sequence shown here is derived from an EMBL/GenBank/DDBJ whole genome shotgun (WGS) entry which is preliminary data.</text>
</comment>
<feature type="compositionally biased region" description="Basic residues" evidence="1">
    <location>
        <begin position="675"/>
        <end position="690"/>
    </location>
</feature>
<evidence type="ECO:0000313" key="3">
    <source>
        <dbReference type="EMBL" id="KAF0738176.1"/>
    </source>
</evidence>
<keyword evidence="2" id="KW-0732">Signal</keyword>
<feature type="chain" id="PRO_5026147463" description="Thioredoxin domain-containing protein" evidence="2">
    <location>
        <begin position="22"/>
        <end position="690"/>
    </location>
</feature>
<dbReference type="Gene3D" id="3.40.30.10">
    <property type="entry name" value="Glutaredoxin"/>
    <property type="match status" value="1"/>
</dbReference>
<organism evidence="3 4">
    <name type="scientific">Aphanomyces euteiches</name>
    <dbReference type="NCBI Taxonomy" id="100861"/>
    <lineage>
        <taxon>Eukaryota</taxon>
        <taxon>Sar</taxon>
        <taxon>Stramenopiles</taxon>
        <taxon>Oomycota</taxon>
        <taxon>Saprolegniomycetes</taxon>
        <taxon>Saprolegniales</taxon>
        <taxon>Verrucalvaceae</taxon>
        <taxon>Aphanomyces</taxon>
    </lineage>
</organism>